<accession>A0A813HGP4</accession>
<evidence type="ECO:0000256" key="1">
    <source>
        <dbReference type="SAM" id="MobiDB-lite"/>
    </source>
</evidence>
<evidence type="ECO:0000313" key="3">
    <source>
        <dbReference type="Proteomes" id="UP000654075"/>
    </source>
</evidence>
<gene>
    <name evidence="2" type="ORF">PGLA1383_LOCUS52916</name>
</gene>
<proteinExistence type="predicted"/>
<feature type="region of interest" description="Disordered" evidence="1">
    <location>
        <begin position="1"/>
        <end position="84"/>
    </location>
</feature>
<dbReference type="EMBL" id="CAJNNV010031725">
    <property type="protein sequence ID" value="CAE8637574.1"/>
    <property type="molecule type" value="Genomic_DNA"/>
</dbReference>
<protein>
    <submittedName>
        <fullName evidence="2">Uncharacterized protein</fullName>
    </submittedName>
</protein>
<comment type="caution">
    <text evidence="2">The sequence shown here is derived from an EMBL/GenBank/DDBJ whole genome shotgun (WGS) entry which is preliminary data.</text>
</comment>
<dbReference type="Proteomes" id="UP000654075">
    <property type="component" value="Unassembled WGS sequence"/>
</dbReference>
<name>A0A813HGP4_POLGL</name>
<feature type="compositionally biased region" description="Polar residues" evidence="1">
    <location>
        <begin position="75"/>
        <end position="84"/>
    </location>
</feature>
<evidence type="ECO:0000313" key="2">
    <source>
        <dbReference type="EMBL" id="CAE8637574.1"/>
    </source>
</evidence>
<organism evidence="2 3">
    <name type="scientific">Polarella glacialis</name>
    <name type="common">Dinoflagellate</name>
    <dbReference type="NCBI Taxonomy" id="89957"/>
    <lineage>
        <taxon>Eukaryota</taxon>
        <taxon>Sar</taxon>
        <taxon>Alveolata</taxon>
        <taxon>Dinophyceae</taxon>
        <taxon>Suessiales</taxon>
        <taxon>Suessiaceae</taxon>
        <taxon>Polarella</taxon>
    </lineage>
</organism>
<dbReference type="AlphaFoldDB" id="A0A813HGP4"/>
<sequence length="160" mass="17483">MGCAASVDVPSKSVPRAQFTQVVPEDAGHEAPGSAKSDGKLAWGHHVLGAEGIQDDKNGDEIEQSGIQMDKQPTRESSGNISSKSIMTIGAPVDFKQDDLVTFNSCDFEPDEDDFAAGKNLPTCAPNDRRHGRRLERLRRVVQDFPHQLTHLVHTRRGVL</sequence>
<keyword evidence="3" id="KW-1185">Reference proteome</keyword>
<reference evidence="2" key="1">
    <citation type="submission" date="2021-02" db="EMBL/GenBank/DDBJ databases">
        <authorList>
            <person name="Dougan E. K."/>
            <person name="Rhodes N."/>
            <person name="Thang M."/>
            <person name="Chan C."/>
        </authorList>
    </citation>
    <scope>NUCLEOTIDE SEQUENCE</scope>
</reference>